<dbReference type="InterPro" id="IPR050131">
    <property type="entry name" value="Peptidase_S8_subtilisin-like"/>
</dbReference>
<evidence type="ECO:0000256" key="4">
    <source>
        <dbReference type="ARBA" id="ARBA00022825"/>
    </source>
</evidence>
<proteinExistence type="inferred from homology"/>
<dbReference type="InterPro" id="IPR015500">
    <property type="entry name" value="Peptidase_S8_subtilisin-rel"/>
</dbReference>
<dbReference type="AlphaFoldDB" id="A0A933SCF7"/>
<dbReference type="Gene3D" id="3.40.50.200">
    <property type="entry name" value="Peptidase S8/S53 domain"/>
    <property type="match status" value="1"/>
</dbReference>
<feature type="active site" description="Charge relay system" evidence="5">
    <location>
        <position position="261"/>
    </location>
</feature>
<feature type="active site" description="Charge relay system" evidence="5">
    <location>
        <position position="217"/>
    </location>
</feature>
<comment type="caution">
    <text evidence="8">The sequence shown here is derived from an EMBL/GenBank/DDBJ whole genome shotgun (WGS) entry which is preliminary data.</text>
</comment>
<evidence type="ECO:0000256" key="5">
    <source>
        <dbReference type="PROSITE-ProRule" id="PRU01240"/>
    </source>
</evidence>
<dbReference type="GO" id="GO:0004252">
    <property type="term" value="F:serine-type endopeptidase activity"/>
    <property type="evidence" value="ECO:0007669"/>
    <property type="project" value="UniProtKB-UniRule"/>
</dbReference>
<dbReference type="PRINTS" id="PR00723">
    <property type="entry name" value="SUBTILISIN"/>
</dbReference>
<name>A0A933SCF7_UNCEI</name>
<protein>
    <submittedName>
        <fullName evidence="8">S8 family serine peptidase</fullName>
    </submittedName>
</protein>
<dbReference type="PANTHER" id="PTHR43806">
    <property type="entry name" value="PEPTIDASE S8"/>
    <property type="match status" value="1"/>
</dbReference>
<comment type="similarity">
    <text evidence="1 5">Belongs to the peptidase S8 family.</text>
</comment>
<feature type="chain" id="PRO_5037738054" evidence="6">
    <location>
        <begin position="23"/>
        <end position="608"/>
    </location>
</feature>
<evidence type="ECO:0000313" key="9">
    <source>
        <dbReference type="Proteomes" id="UP000696931"/>
    </source>
</evidence>
<accession>A0A933SCF7</accession>
<reference evidence="8" key="1">
    <citation type="submission" date="2020-07" db="EMBL/GenBank/DDBJ databases">
        <title>Huge and variable diversity of episymbiotic CPR bacteria and DPANN archaea in groundwater ecosystems.</title>
        <authorList>
            <person name="He C.Y."/>
            <person name="Keren R."/>
            <person name="Whittaker M."/>
            <person name="Farag I.F."/>
            <person name="Doudna J."/>
            <person name="Cate J.H.D."/>
            <person name="Banfield J.F."/>
        </authorList>
    </citation>
    <scope>NUCLEOTIDE SEQUENCE</scope>
    <source>
        <strain evidence="8">NC_groundwater_1813_Pr3_B-0.1um_71_17</strain>
    </source>
</reference>
<dbReference type="GO" id="GO:0006508">
    <property type="term" value="P:proteolysis"/>
    <property type="evidence" value="ECO:0007669"/>
    <property type="project" value="UniProtKB-KW"/>
</dbReference>
<evidence type="ECO:0000313" key="8">
    <source>
        <dbReference type="EMBL" id="MBI5169982.1"/>
    </source>
</evidence>
<dbReference type="Pfam" id="PF00082">
    <property type="entry name" value="Peptidase_S8"/>
    <property type="match status" value="1"/>
</dbReference>
<dbReference type="PANTHER" id="PTHR43806:SF67">
    <property type="entry name" value="EGF-LIKE DOMAIN-CONTAINING PROTEIN"/>
    <property type="match status" value="1"/>
</dbReference>
<evidence type="ECO:0000256" key="1">
    <source>
        <dbReference type="ARBA" id="ARBA00011073"/>
    </source>
</evidence>
<feature type="domain" description="Peptidase S8/S53" evidence="7">
    <location>
        <begin position="208"/>
        <end position="492"/>
    </location>
</feature>
<keyword evidence="3 5" id="KW-0378">Hydrolase</keyword>
<dbReference type="InterPro" id="IPR000209">
    <property type="entry name" value="Peptidase_S8/S53_dom"/>
</dbReference>
<dbReference type="InterPro" id="IPR036852">
    <property type="entry name" value="Peptidase_S8/S53_dom_sf"/>
</dbReference>
<dbReference type="EMBL" id="JACRIW010000077">
    <property type="protein sequence ID" value="MBI5169982.1"/>
    <property type="molecule type" value="Genomic_DNA"/>
</dbReference>
<feature type="signal peptide" evidence="6">
    <location>
        <begin position="1"/>
        <end position="22"/>
    </location>
</feature>
<dbReference type="SUPFAM" id="SSF52743">
    <property type="entry name" value="Subtilisin-like"/>
    <property type="match status" value="1"/>
</dbReference>
<keyword evidence="4 5" id="KW-0720">Serine protease</keyword>
<keyword evidence="6" id="KW-0732">Signal</keyword>
<evidence type="ECO:0000256" key="6">
    <source>
        <dbReference type="SAM" id="SignalP"/>
    </source>
</evidence>
<sequence>MKQSPLRRIAVAFLLAVVSASAAPAAGAAHAASAKLDPRLNGALAAGSEPLSVWVEFADKGEQGPTDLAARLAEAERNLSPANRARRTWAGVTPIVDYLDLPLEPSYVESLRALGYAPYGQSRWLNGVALRVSGDALARLANFSFVRQVAPAPVAARRAPVVPAEELTFPEAPAGALASGSTQVAYGQTATQLARLGVPAMHDSGYIGTGILIAVLDAGFNYYKKHEATRLISVPPGHIRDFVEGDYSIQDTVNFGADFSHGQYVLSCVGGNRPGRYVGPAYGASYALARTEDTATETTSELVNWAMGAEWADSLGAKIITSSLGYNLMDNPSETLTYPMLDGHTTLITRAAQIAASRGILVVNSAGNDGNNPAVGYKIAAPADANGDSVLAIAAVDSNGTRAGFSSKGPTYDGRIKPDLAAQGVAVLLASASGNPNSYVRLSGTSFSCPLTTGLAACLMQARPTWPPAMIIHALRRSASQYAHPDTLLGYGIPNGLVALRTGGDVLPVPDTVSRRLSLRFSGPNPMRSDRWPLTLTFALAADASPAAGRIRVYDTSGRLVATPWSGPLTPGAETSVPWAGTEVGNGLYFVSFEAAGDRITRRLVAIR</sequence>
<feature type="active site" description="Charge relay system" evidence="5">
    <location>
        <position position="446"/>
    </location>
</feature>
<keyword evidence="2 5" id="KW-0645">Protease</keyword>
<evidence type="ECO:0000259" key="7">
    <source>
        <dbReference type="Pfam" id="PF00082"/>
    </source>
</evidence>
<evidence type="ECO:0000256" key="2">
    <source>
        <dbReference type="ARBA" id="ARBA00022670"/>
    </source>
</evidence>
<dbReference type="PROSITE" id="PS51892">
    <property type="entry name" value="SUBTILASE"/>
    <property type="match status" value="1"/>
</dbReference>
<dbReference type="InterPro" id="IPR023828">
    <property type="entry name" value="Peptidase_S8_Ser-AS"/>
</dbReference>
<gene>
    <name evidence="8" type="ORF">HZA61_10875</name>
</gene>
<dbReference type="Proteomes" id="UP000696931">
    <property type="component" value="Unassembled WGS sequence"/>
</dbReference>
<organism evidence="8 9">
    <name type="scientific">Eiseniibacteriota bacterium</name>
    <dbReference type="NCBI Taxonomy" id="2212470"/>
    <lineage>
        <taxon>Bacteria</taxon>
        <taxon>Candidatus Eiseniibacteriota</taxon>
    </lineage>
</organism>
<dbReference type="PROSITE" id="PS00138">
    <property type="entry name" value="SUBTILASE_SER"/>
    <property type="match status" value="1"/>
</dbReference>
<evidence type="ECO:0000256" key="3">
    <source>
        <dbReference type="ARBA" id="ARBA00022801"/>
    </source>
</evidence>